<dbReference type="SUPFAM" id="SSF47473">
    <property type="entry name" value="EF-hand"/>
    <property type="match status" value="1"/>
</dbReference>
<reference evidence="7" key="1">
    <citation type="submission" date="2021-01" db="UniProtKB">
        <authorList>
            <consortium name="EnsemblMetazoa"/>
        </authorList>
    </citation>
    <scope>IDENTIFICATION</scope>
</reference>
<dbReference type="InterPro" id="IPR050230">
    <property type="entry name" value="CALM/Myosin/TropC-like"/>
</dbReference>
<dbReference type="InterPro" id="IPR018247">
    <property type="entry name" value="EF_Hand_1_Ca_BS"/>
</dbReference>
<evidence type="ECO:0000256" key="3">
    <source>
        <dbReference type="ARBA" id="ARBA00022837"/>
    </source>
</evidence>
<comment type="similarity">
    <text evidence="1">Belongs to the aequorin family.</text>
</comment>
<dbReference type="EnsemblMetazoa" id="CLYHEMT005806.3">
    <property type="protein sequence ID" value="CLYHEMP005806.3"/>
    <property type="gene ID" value="CLYHEMG005806"/>
</dbReference>
<dbReference type="Gene3D" id="1.10.238.10">
    <property type="entry name" value="EF-hand"/>
    <property type="match status" value="1"/>
</dbReference>
<feature type="domain" description="EF-hand" evidence="6">
    <location>
        <begin position="10"/>
        <end position="45"/>
    </location>
</feature>
<evidence type="ECO:0000259" key="6">
    <source>
        <dbReference type="PROSITE" id="PS50222"/>
    </source>
</evidence>
<accession>A0A7M5U3K3</accession>
<evidence type="ECO:0000256" key="2">
    <source>
        <dbReference type="ARBA" id="ARBA00022737"/>
    </source>
</evidence>
<evidence type="ECO:0000256" key="5">
    <source>
        <dbReference type="ARBA" id="ARBA00023262"/>
    </source>
</evidence>
<feature type="domain" description="EF-hand" evidence="6">
    <location>
        <begin position="82"/>
        <end position="117"/>
    </location>
</feature>
<dbReference type="SMART" id="SM00054">
    <property type="entry name" value="EFh"/>
    <property type="match status" value="4"/>
</dbReference>
<dbReference type="AlphaFoldDB" id="A0A7M5U3K3"/>
<evidence type="ECO:0000313" key="8">
    <source>
        <dbReference type="Proteomes" id="UP000594262"/>
    </source>
</evidence>
<sequence>MGGGYKFSDEEKRQLQKIFNDADDDSSGSIDKKEFKKLSKKLNIFPGEKEFESMFREVDADGSGEIDFEEFMTLLKKILAPPSDEELLMKFKKLDQGNKGYLTFKDLKAGFQAMNYQISDSAIKDMIAVASDDGDDQVSIEEFSAVAKRPRKL</sequence>
<keyword evidence="5" id="KW-0599">Photoprotein</keyword>
<keyword evidence="3" id="KW-0106">Calcium</keyword>
<organism evidence="7 8">
    <name type="scientific">Clytia hemisphaerica</name>
    <dbReference type="NCBI Taxonomy" id="252671"/>
    <lineage>
        <taxon>Eukaryota</taxon>
        <taxon>Metazoa</taxon>
        <taxon>Cnidaria</taxon>
        <taxon>Hydrozoa</taxon>
        <taxon>Hydroidolina</taxon>
        <taxon>Leptothecata</taxon>
        <taxon>Obeliida</taxon>
        <taxon>Clytiidae</taxon>
        <taxon>Clytia</taxon>
    </lineage>
</organism>
<evidence type="ECO:0000256" key="1">
    <source>
        <dbReference type="ARBA" id="ARBA00007828"/>
    </source>
</evidence>
<keyword evidence="4" id="KW-0455">Luminescence</keyword>
<dbReference type="GO" id="GO:0008218">
    <property type="term" value="P:bioluminescence"/>
    <property type="evidence" value="ECO:0007669"/>
    <property type="project" value="UniProtKB-KW"/>
</dbReference>
<dbReference type="InterPro" id="IPR002048">
    <property type="entry name" value="EF_hand_dom"/>
</dbReference>
<dbReference type="RefSeq" id="XP_066911902.1">
    <property type="nucleotide sequence ID" value="XM_067055801.1"/>
</dbReference>
<protein>
    <recommendedName>
        <fullName evidence="6">EF-hand domain-containing protein</fullName>
    </recommendedName>
</protein>
<dbReference type="PANTHER" id="PTHR23048">
    <property type="entry name" value="MYOSIN LIGHT CHAIN 1, 3"/>
    <property type="match status" value="1"/>
</dbReference>
<dbReference type="Proteomes" id="UP000594262">
    <property type="component" value="Unplaced"/>
</dbReference>
<dbReference type="Pfam" id="PF13499">
    <property type="entry name" value="EF-hand_7"/>
    <property type="match status" value="2"/>
</dbReference>
<dbReference type="PROSITE" id="PS50222">
    <property type="entry name" value="EF_HAND_2"/>
    <property type="match status" value="3"/>
</dbReference>
<dbReference type="PROSITE" id="PS00018">
    <property type="entry name" value="EF_HAND_1"/>
    <property type="match status" value="2"/>
</dbReference>
<dbReference type="FunFam" id="1.10.238.10:FF:000178">
    <property type="entry name" value="Calmodulin-2 A"/>
    <property type="match status" value="1"/>
</dbReference>
<keyword evidence="2" id="KW-0677">Repeat</keyword>
<dbReference type="InterPro" id="IPR011992">
    <property type="entry name" value="EF-hand-dom_pair"/>
</dbReference>
<dbReference type="GO" id="GO:0005509">
    <property type="term" value="F:calcium ion binding"/>
    <property type="evidence" value="ECO:0007669"/>
    <property type="project" value="InterPro"/>
</dbReference>
<name>A0A7M5U3K3_9CNID</name>
<dbReference type="PANTHER" id="PTHR23048:SF0">
    <property type="entry name" value="CALMODULIN LIKE 3"/>
    <property type="match status" value="1"/>
</dbReference>
<proteinExistence type="inferred from homology"/>
<feature type="domain" description="EF-hand" evidence="6">
    <location>
        <begin position="46"/>
        <end position="81"/>
    </location>
</feature>
<keyword evidence="8" id="KW-1185">Reference proteome</keyword>
<dbReference type="GeneID" id="136799116"/>
<evidence type="ECO:0000256" key="4">
    <source>
        <dbReference type="ARBA" id="ARBA00023223"/>
    </source>
</evidence>
<dbReference type="OrthoDB" id="5799427at2759"/>
<evidence type="ECO:0000313" key="7">
    <source>
        <dbReference type="EnsemblMetazoa" id="CLYHEMP005806.3"/>
    </source>
</evidence>
<dbReference type="GO" id="GO:0016460">
    <property type="term" value="C:myosin II complex"/>
    <property type="evidence" value="ECO:0007669"/>
    <property type="project" value="TreeGrafter"/>
</dbReference>